<dbReference type="Gene3D" id="3.40.50.720">
    <property type="entry name" value="NAD(P)-binding Rossmann-like Domain"/>
    <property type="match status" value="1"/>
</dbReference>
<proteinExistence type="inferred from homology"/>
<dbReference type="Pfam" id="PF13561">
    <property type="entry name" value="adh_short_C2"/>
    <property type="match status" value="1"/>
</dbReference>
<sequence length="234" mass="24701">MSTAKVALVTAGGSGQGAAVARKLAQDGWHIGVLSSSGKGEALASELGGVGVTGSNQSEDDLRRLVDAAMARWGRIDALVNSAGHGPRAQILEISDEDWHRGMEVYFLNVVRPLRLVTPIMQAQGGGAVVNISTAWAFEPSAMFPTSAVFRAGLASFAKIYADAYAAQNIRINNVLPGWIDSLPETDERRKSVPMGRYGRADEIAATVAFLLSEGAGYITGQNIRVDGGLMRSV</sequence>
<dbReference type="PANTHER" id="PTHR42879:SF6">
    <property type="entry name" value="NADPH-DEPENDENT REDUCTASE BACG"/>
    <property type="match status" value="1"/>
</dbReference>
<dbReference type="InterPro" id="IPR002347">
    <property type="entry name" value="SDR_fam"/>
</dbReference>
<protein>
    <submittedName>
        <fullName evidence="2">SDR family oxidoreductase</fullName>
    </submittedName>
</protein>
<dbReference type="EMBL" id="DULP01000022">
    <property type="protein sequence ID" value="HHW32809.1"/>
    <property type="molecule type" value="Genomic_DNA"/>
</dbReference>
<dbReference type="PRINTS" id="PR00081">
    <property type="entry name" value="GDHRDH"/>
</dbReference>
<name>A0A832PJW8_9RHOB</name>
<dbReference type="Proteomes" id="UP000580830">
    <property type="component" value="Unassembled WGS sequence"/>
</dbReference>
<dbReference type="InterPro" id="IPR050259">
    <property type="entry name" value="SDR"/>
</dbReference>
<dbReference type="RefSeq" id="WP_303728973.1">
    <property type="nucleotide sequence ID" value="NZ_DULP01000022.1"/>
</dbReference>
<dbReference type="PANTHER" id="PTHR42879">
    <property type="entry name" value="3-OXOACYL-(ACYL-CARRIER-PROTEIN) REDUCTASE"/>
    <property type="match status" value="1"/>
</dbReference>
<accession>A0A832PJW8</accession>
<dbReference type="AlphaFoldDB" id="A0A832PJW8"/>
<dbReference type="InterPro" id="IPR036291">
    <property type="entry name" value="NAD(P)-bd_dom_sf"/>
</dbReference>
<comment type="caution">
    <text evidence="2">The sequence shown here is derived from an EMBL/GenBank/DDBJ whole genome shotgun (WGS) entry which is preliminary data.</text>
</comment>
<organism evidence="2 3">
    <name type="scientific">Paracoccus solventivorans</name>
    <dbReference type="NCBI Taxonomy" id="53463"/>
    <lineage>
        <taxon>Bacteria</taxon>
        <taxon>Pseudomonadati</taxon>
        <taxon>Pseudomonadota</taxon>
        <taxon>Alphaproteobacteria</taxon>
        <taxon>Rhodobacterales</taxon>
        <taxon>Paracoccaceae</taxon>
        <taxon>Paracoccus</taxon>
    </lineage>
</organism>
<evidence type="ECO:0000256" key="1">
    <source>
        <dbReference type="ARBA" id="ARBA00006484"/>
    </source>
</evidence>
<dbReference type="SUPFAM" id="SSF51735">
    <property type="entry name" value="NAD(P)-binding Rossmann-fold domains"/>
    <property type="match status" value="1"/>
</dbReference>
<comment type="similarity">
    <text evidence="1">Belongs to the short-chain dehydrogenases/reductases (SDR) family.</text>
</comment>
<gene>
    <name evidence="2" type="ORF">GXX24_01495</name>
</gene>
<evidence type="ECO:0000313" key="3">
    <source>
        <dbReference type="Proteomes" id="UP000580830"/>
    </source>
</evidence>
<evidence type="ECO:0000313" key="2">
    <source>
        <dbReference type="EMBL" id="HHW32809.1"/>
    </source>
</evidence>
<reference evidence="2 3" key="1">
    <citation type="journal article" date="2020" name="Biotechnol. Biofuels">
        <title>New insights from the biogas microbiome by comprehensive genome-resolved metagenomics of nearly 1600 species originating from multiple anaerobic digesters.</title>
        <authorList>
            <person name="Campanaro S."/>
            <person name="Treu L."/>
            <person name="Rodriguez-R L.M."/>
            <person name="Kovalovszki A."/>
            <person name="Ziels R.M."/>
            <person name="Maus I."/>
            <person name="Zhu X."/>
            <person name="Kougias P.G."/>
            <person name="Basile A."/>
            <person name="Luo G."/>
            <person name="Schluter A."/>
            <person name="Konstantinidis K.T."/>
            <person name="Angelidaki I."/>
        </authorList>
    </citation>
    <scope>NUCLEOTIDE SEQUENCE [LARGE SCALE GENOMIC DNA]</scope>
    <source>
        <strain evidence="2">AS04akNAM_125</strain>
    </source>
</reference>